<dbReference type="InterPro" id="IPR000477">
    <property type="entry name" value="RT_dom"/>
</dbReference>
<dbReference type="Pfam" id="PF13975">
    <property type="entry name" value="gag-asp_proteas"/>
    <property type="match status" value="1"/>
</dbReference>
<evidence type="ECO:0000256" key="2">
    <source>
        <dbReference type="ARBA" id="ARBA00022679"/>
    </source>
</evidence>
<dbReference type="EMBL" id="CAJOBA010036732">
    <property type="protein sequence ID" value="CAF4028442.1"/>
    <property type="molecule type" value="Genomic_DNA"/>
</dbReference>
<keyword evidence="3" id="KW-0548">Nucleotidyltransferase</keyword>
<evidence type="ECO:0000256" key="4">
    <source>
        <dbReference type="ARBA" id="ARBA00022722"/>
    </source>
</evidence>
<dbReference type="GO" id="GO:0008233">
    <property type="term" value="F:peptidase activity"/>
    <property type="evidence" value="ECO:0007669"/>
    <property type="project" value="UniProtKB-KW"/>
</dbReference>
<dbReference type="SUPFAM" id="SSF56672">
    <property type="entry name" value="DNA/RNA polymerases"/>
    <property type="match status" value="1"/>
</dbReference>
<evidence type="ECO:0000259" key="9">
    <source>
        <dbReference type="PROSITE" id="PS50878"/>
    </source>
</evidence>
<dbReference type="Proteomes" id="UP000682733">
    <property type="component" value="Unassembled WGS sequence"/>
</dbReference>
<feature type="region of interest" description="Disordered" evidence="8">
    <location>
        <begin position="480"/>
        <end position="520"/>
    </location>
</feature>
<feature type="compositionally biased region" description="Low complexity" evidence="8">
    <location>
        <begin position="480"/>
        <end position="494"/>
    </location>
</feature>
<organism evidence="11 12">
    <name type="scientific">Didymodactylos carnosus</name>
    <dbReference type="NCBI Taxonomy" id="1234261"/>
    <lineage>
        <taxon>Eukaryota</taxon>
        <taxon>Metazoa</taxon>
        <taxon>Spiralia</taxon>
        <taxon>Gnathifera</taxon>
        <taxon>Rotifera</taxon>
        <taxon>Eurotatoria</taxon>
        <taxon>Bdelloidea</taxon>
        <taxon>Philodinida</taxon>
        <taxon>Philodinidae</taxon>
        <taxon>Didymodactylos</taxon>
    </lineage>
</organism>
<dbReference type="InterPro" id="IPR043128">
    <property type="entry name" value="Rev_trsase/Diguanyl_cyclase"/>
</dbReference>
<dbReference type="AlphaFoldDB" id="A0A8S2P0G1"/>
<keyword evidence="6" id="KW-0378">Hydrolase</keyword>
<dbReference type="Pfam" id="PF03732">
    <property type="entry name" value="Retrotrans_gag"/>
    <property type="match status" value="1"/>
</dbReference>
<feature type="region of interest" description="Disordered" evidence="8">
    <location>
        <begin position="235"/>
        <end position="255"/>
    </location>
</feature>
<comment type="caution">
    <text evidence="11">The sequence shown here is derived from an EMBL/GenBank/DDBJ whole genome shotgun (WGS) entry which is preliminary data.</text>
</comment>
<accession>A0A8S2P0G1</accession>
<dbReference type="Gene3D" id="3.10.10.10">
    <property type="entry name" value="HIV Type 1 Reverse Transcriptase, subunit A, domain 1"/>
    <property type="match status" value="1"/>
</dbReference>
<evidence type="ECO:0000256" key="5">
    <source>
        <dbReference type="ARBA" id="ARBA00022759"/>
    </source>
</evidence>
<dbReference type="Proteomes" id="UP000677228">
    <property type="component" value="Unassembled WGS sequence"/>
</dbReference>
<feature type="compositionally biased region" description="Basic and acidic residues" evidence="8">
    <location>
        <begin position="495"/>
        <end position="507"/>
    </location>
</feature>
<dbReference type="Pfam" id="PF00078">
    <property type="entry name" value="RVT_1"/>
    <property type="match status" value="1"/>
</dbReference>
<keyword evidence="4" id="KW-0540">Nuclease</keyword>
<feature type="compositionally biased region" description="Polar residues" evidence="8">
    <location>
        <begin position="508"/>
        <end position="520"/>
    </location>
</feature>
<dbReference type="PANTHER" id="PTHR24559">
    <property type="entry name" value="TRANSPOSON TY3-I GAG-POL POLYPROTEIN"/>
    <property type="match status" value="1"/>
</dbReference>
<dbReference type="InterPro" id="IPR053134">
    <property type="entry name" value="RNA-dir_DNA_polymerase"/>
</dbReference>
<evidence type="ECO:0000256" key="6">
    <source>
        <dbReference type="ARBA" id="ARBA00022801"/>
    </source>
</evidence>
<keyword evidence="5" id="KW-0255">Endonuclease</keyword>
<evidence type="ECO:0000256" key="3">
    <source>
        <dbReference type="ARBA" id="ARBA00022695"/>
    </source>
</evidence>
<dbReference type="EMBL" id="CAJNOK010015193">
    <property type="protein sequence ID" value="CAF1220411.1"/>
    <property type="molecule type" value="Genomic_DNA"/>
</dbReference>
<evidence type="ECO:0000313" key="12">
    <source>
        <dbReference type="Proteomes" id="UP000682733"/>
    </source>
</evidence>
<feature type="region of interest" description="Disordered" evidence="8">
    <location>
        <begin position="418"/>
        <end position="442"/>
    </location>
</feature>
<sequence length="948" mass="110218">MASGGDRKVKLLNRNDDKTLTQEMLTSKVKSFPRDEYQIVDWLGDLSTLFEIFGIEQNKWVKEIRDYIGDGDLKQWYDNTGQHLDSWANFKLEVIDHYQPKQDNNLQNKSATSSERDDLTLEELVKQLPKFDGRGDARVWLLQLDDKFQDLDLSTSIRREICPYVVRGEVSLWFLENSGIITDWESFAREFIKTYCPTIPATTEEKQIDQIYLNSVSQPKMSFKSHSQDFRKTFTRYTSPTTPSQQQKEQEKTTNKSAVEFKKVMNDVKTFSGILDKQASEWWNDIIYFFDIIDINDEGKFRFIRSELVGEARRWYQQNQTTITDWSSFQRDFRQKYLSSSDIDNYIKIEQLKQYKQTKNQTLKQYYSELMKLCDEINPTITALLKKSESLQQLFDELHREEQILTIELSRINSEEQIISSVSSGSPHIQTKDNQSPGCQRSQTTDFYQTQFPRFGTNQFSYPSYFSQPYRQPFSHEPPFQVQQRRVAPVQQKQTRFDQSRQQEHVQTKSQQQPGGAVNNRSMRVMVDTGSSGSFISTSALLKVGYYQRFTKVKEYWLADGITPLEVLGMVELRVKISGITTTIQASITKTLAAECILGNDWIDQFNYLTIDKINKKFTVYYRHQKASVPIHQAEDKVDFSVKLIDNVKIKPWAEVTVKVRVPISSCESVLFEPRLKFQYHNFVNVQKSMLKVKNYVALIKVYNSSDKTCFLKQDTFLGTVRILSSTIHVSNINHRVEFERKYLRLHQSSPTSQDSINPEISDIIEKSTSHIQDKQQQQQVRTILHSHHQLFDMSKPKIAPTTVPPTIRTGDHHPVNSKPYKTTPQLQEEMSQIITKMLAAGQIRHSTSSWSSPVVLIQKLDGSSRFVVDYRKLNNITDKDCYPMPDIEDTIRKLAGHKYYTKLDLKSGYFQIPLQEEDKHKSAFITRHGLFEFNVLAQGLKNGPPAF</sequence>
<dbReference type="CDD" id="cd00303">
    <property type="entry name" value="retropepsin_like"/>
    <property type="match status" value="1"/>
</dbReference>
<evidence type="ECO:0000256" key="8">
    <source>
        <dbReference type="SAM" id="MobiDB-lite"/>
    </source>
</evidence>
<feature type="domain" description="Reverse transcriptase" evidence="9">
    <location>
        <begin position="839"/>
        <end position="948"/>
    </location>
</feature>
<dbReference type="InterPro" id="IPR005162">
    <property type="entry name" value="Retrotrans_gag_dom"/>
</dbReference>
<evidence type="ECO:0000313" key="11">
    <source>
        <dbReference type="EMBL" id="CAF4028442.1"/>
    </source>
</evidence>
<dbReference type="CDD" id="cd01647">
    <property type="entry name" value="RT_LTR"/>
    <property type="match status" value="1"/>
</dbReference>
<keyword evidence="7" id="KW-0695">RNA-directed DNA polymerase</keyword>
<keyword evidence="1" id="KW-0645">Protease</keyword>
<dbReference type="InterPro" id="IPR021109">
    <property type="entry name" value="Peptidase_aspartic_dom_sf"/>
</dbReference>
<dbReference type="GO" id="GO:0003964">
    <property type="term" value="F:RNA-directed DNA polymerase activity"/>
    <property type="evidence" value="ECO:0007669"/>
    <property type="project" value="UniProtKB-KW"/>
</dbReference>
<dbReference type="GO" id="GO:0004519">
    <property type="term" value="F:endonuclease activity"/>
    <property type="evidence" value="ECO:0007669"/>
    <property type="project" value="UniProtKB-KW"/>
</dbReference>
<reference evidence="11" key="1">
    <citation type="submission" date="2021-02" db="EMBL/GenBank/DDBJ databases">
        <authorList>
            <person name="Nowell W R."/>
        </authorList>
    </citation>
    <scope>NUCLEOTIDE SEQUENCE</scope>
</reference>
<dbReference type="GO" id="GO:0006508">
    <property type="term" value="P:proteolysis"/>
    <property type="evidence" value="ECO:0007669"/>
    <property type="project" value="UniProtKB-KW"/>
</dbReference>
<evidence type="ECO:0000256" key="1">
    <source>
        <dbReference type="ARBA" id="ARBA00022670"/>
    </source>
</evidence>
<evidence type="ECO:0000256" key="7">
    <source>
        <dbReference type="ARBA" id="ARBA00022918"/>
    </source>
</evidence>
<evidence type="ECO:0000313" key="10">
    <source>
        <dbReference type="EMBL" id="CAF1220411.1"/>
    </source>
</evidence>
<dbReference type="SUPFAM" id="SSF50630">
    <property type="entry name" value="Acid proteases"/>
    <property type="match status" value="1"/>
</dbReference>
<dbReference type="FunFam" id="3.10.10.10:FF:000007">
    <property type="entry name" value="Retrovirus-related Pol polyprotein from transposon 17.6-like Protein"/>
    <property type="match status" value="1"/>
</dbReference>
<protein>
    <recommendedName>
        <fullName evidence="9">Reverse transcriptase domain-containing protein</fullName>
    </recommendedName>
</protein>
<dbReference type="InterPro" id="IPR043502">
    <property type="entry name" value="DNA/RNA_pol_sf"/>
</dbReference>
<name>A0A8S2P0G1_9BILA</name>
<keyword evidence="2" id="KW-0808">Transferase</keyword>
<dbReference type="Gene3D" id="2.40.70.10">
    <property type="entry name" value="Acid Proteases"/>
    <property type="match status" value="1"/>
</dbReference>
<dbReference type="Gene3D" id="3.30.70.270">
    <property type="match status" value="1"/>
</dbReference>
<feature type="compositionally biased region" description="Low complexity" evidence="8">
    <location>
        <begin position="238"/>
        <end position="247"/>
    </location>
</feature>
<dbReference type="PROSITE" id="PS50878">
    <property type="entry name" value="RT_POL"/>
    <property type="match status" value="1"/>
</dbReference>
<dbReference type="PANTHER" id="PTHR24559:SF444">
    <property type="entry name" value="REVERSE TRANSCRIPTASE DOMAIN-CONTAINING PROTEIN"/>
    <property type="match status" value="1"/>
</dbReference>
<proteinExistence type="predicted"/>
<gene>
    <name evidence="10" type="ORF">OVA965_LOCUS24889</name>
    <name evidence="11" type="ORF">TMI583_LOCUS25612</name>
</gene>